<name>A0A1I6YJQ0_9FLAO</name>
<keyword evidence="1" id="KW-0472">Membrane</keyword>
<organism evidence="2 3">
    <name type="scientific">Lishizhenia tianjinensis</name>
    <dbReference type="NCBI Taxonomy" id="477690"/>
    <lineage>
        <taxon>Bacteria</taxon>
        <taxon>Pseudomonadati</taxon>
        <taxon>Bacteroidota</taxon>
        <taxon>Flavobacteriia</taxon>
        <taxon>Flavobacteriales</taxon>
        <taxon>Crocinitomicaceae</taxon>
        <taxon>Lishizhenia</taxon>
    </lineage>
</organism>
<dbReference type="EMBL" id="FPAS01000001">
    <property type="protein sequence ID" value="SFT50726.1"/>
    <property type="molecule type" value="Genomic_DNA"/>
</dbReference>
<gene>
    <name evidence="2" type="ORF">SAMN05216474_0955</name>
</gene>
<sequence length="75" mass="8896">MEKISHFYSIERENEQNQRKIRAKHKILSSLTLTVVERLKQLCMIIFLAFLVMVMVISRVVKYVEKLQEAKESQA</sequence>
<keyword evidence="1" id="KW-0812">Transmembrane</keyword>
<keyword evidence="1" id="KW-1133">Transmembrane helix</keyword>
<evidence type="ECO:0000313" key="3">
    <source>
        <dbReference type="Proteomes" id="UP000236454"/>
    </source>
</evidence>
<proteinExistence type="predicted"/>
<accession>A0A1I6YJQ0</accession>
<dbReference type="AlphaFoldDB" id="A0A1I6YJQ0"/>
<feature type="transmembrane region" description="Helical" evidence="1">
    <location>
        <begin position="39"/>
        <end position="61"/>
    </location>
</feature>
<protein>
    <submittedName>
        <fullName evidence="2">Uncharacterized protein</fullName>
    </submittedName>
</protein>
<evidence type="ECO:0000256" key="1">
    <source>
        <dbReference type="SAM" id="Phobius"/>
    </source>
</evidence>
<dbReference type="RefSeq" id="WP_090246947.1">
    <property type="nucleotide sequence ID" value="NZ_FPAS01000001.1"/>
</dbReference>
<keyword evidence="3" id="KW-1185">Reference proteome</keyword>
<dbReference type="Proteomes" id="UP000236454">
    <property type="component" value="Unassembled WGS sequence"/>
</dbReference>
<reference evidence="2 3" key="1">
    <citation type="submission" date="2016-10" db="EMBL/GenBank/DDBJ databases">
        <authorList>
            <person name="de Groot N.N."/>
        </authorList>
    </citation>
    <scope>NUCLEOTIDE SEQUENCE [LARGE SCALE GENOMIC DNA]</scope>
    <source>
        <strain evidence="2 3">CGMCC 1.7005</strain>
    </source>
</reference>
<evidence type="ECO:0000313" key="2">
    <source>
        <dbReference type="EMBL" id="SFT50726.1"/>
    </source>
</evidence>
<dbReference type="STRING" id="477690.SAMN05216474_0955"/>